<feature type="region of interest" description="Disordered" evidence="1">
    <location>
        <begin position="74"/>
        <end position="112"/>
    </location>
</feature>
<gene>
    <name evidence="2" type="ORF">GWO12_15875</name>
</gene>
<comment type="caution">
    <text evidence="2">The sequence shown here is derived from an EMBL/GenBank/DDBJ whole genome shotgun (WGS) entry which is preliminary data.</text>
</comment>
<dbReference type="InterPro" id="IPR008914">
    <property type="entry name" value="PEBP"/>
</dbReference>
<reference evidence="2 3" key="1">
    <citation type="submission" date="2020-01" db="EMBL/GenBank/DDBJ databases">
        <title>Genomes assembled from Gulf of Kutch pelagic sediment metagenomes.</title>
        <authorList>
            <person name="Chandrashekar M."/>
            <person name="Mahajan M.S."/>
            <person name="Dave K.J."/>
            <person name="Vatsa P."/>
            <person name="Nathani N.M."/>
        </authorList>
    </citation>
    <scope>NUCLEOTIDE SEQUENCE [LARGE SCALE GENOMIC DNA]</scope>
    <source>
        <strain evidence="2">KS3-K002</strain>
    </source>
</reference>
<dbReference type="EMBL" id="JAACAK010000133">
    <property type="protein sequence ID" value="NIR76559.1"/>
    <property type="molecule type" value="Genomic_DNA"/>
</dbReference>
<dbReference type="Pfam" id="PF01161">
    <property type="entry name" value="PBP"/>
    <property type="match status" value="1"/>
</dbReference>
<sequence length="157" mass="16717">MSIRIKSDAFGPGERIPTKYSQDGENVSPALQFENVPSDAQALALIVDDPDAPTPEPYVHWVMYGIPGDVQGLPEGVTVGPKPDQPAGALQGTNSAGNVGYDGPAPPKGHGTHHYHFKVYALGSEVDLPAEADKDTVLEAIKDRILDEGELVGTYER</sequence>
<dbReference type="CDD" id="cd00865">
    <property type="entry name" value="PEBP_bact_arch"/>
    <property type="match status" value="1"/>
</dbReference>
<dbReference type="SUPFAM" id="SSF49777">
    <property type="entry name" value="PEBP-like"/>
    <property type="match status" value="1"/>
</dbReference>
<dbReference type="NCBIfam" id="TIGR00481">
    <property type="entry name" value="YbhB/YbcL family Raf kinase inhibitor-like protein"/>
    <property type="match status" value="1"/>
</dbReference>
<protein>
    <submittedName>
        <fullName evidence="2">YbhB/YbcL family Raf kinase inhibitor-like protein</fullName>
    </submittedName>
</protein>
<dbReference type="InterPro" id="IPR036610">
    <property type="entry name" value="PEBP-like_sf"/>
</dbReference>
<dbReference type="PANTHER" id="PTHR30289">
    <property type="entry name" value="UNCHARACTERIZED PROTEIN YBCL-RELATED"/>
    <property type="match status" value="1"/>
</dbReference>
<evidence type="ECO:0000313" key="3">
    <source>
        <dbReference type="Proteomes" id="UP000702544"/>
    </source>
</evidence>
<dbReference type="Gene3D" id="3.90.280.10">
    <property type="entry name" value="PEBP-like"/>
    <property type="match status" value="1"/>
</dbReference>
<dbReference type="AlphaFoldDB" id="A0AAE5CDU9"/>
<dbReference type="GO" id="GO:0004860">
    <property type="term" value="F:protein kinase inhibitor activity"/>
    <property type="evidence" value="ECO:0007669"/>
    <property type="project" value="UniProtKB-KW"/>
</dbReference>
<feature type="region of interest" description="Disordered" evidence="1">
    <location>
        <begin position="1"/>
        <end position="25"/>
    </location>
</feature>
<keyword evidence="2" id="KW-0649">Protein kinase inhibitor</keyword>
<evidence type="ECO:0000313" key="2">
    <source>
        <dbReference type="EMBL" id="NIR76559.1"/>
    </source>
</evidence>
<dbReference type="InterPro" id="IPR005247">
    <property type="entry name" value="YbhB_YbcL/LppC-like"/>
</dbReference>
<dbReference type="Proteomes" id="UP000702544">
    <property type="component" value="Unassembled WGS sequence"/>
</dbReference>
<name>A0AAE5CDU9_9BACT</name>
<organism evidence="2 3">
    <name type="scientific">Candidatus Kutchimonas denitrificans</name>
    <dbReference type="NCBI Taxonomy" id="3056748"/>
    <lineage>
        <taxon>Bacteria</taxon>
        <taxon>Pseudomonadati</taxon>
        <taxon>Gemmatimonadota</taxon>
        <taxon>Gemmatimonadia</taxon>
        <taxon>Candidatus Palauibacterales</taxon>
        <taxon>Candidatus Palauibacteraceae</taxon>
        <taxon>Candidatus Kutchimonas</taxon>
    </lineage>
</organism>
<dbReference type="PANTHER" id="PTHR30289:SF1">
    <property type="entry name" value="PEBP (PHOSPHATIDYLETHANOLAMINE-BINDING PROTEIN) FAMILY PROTEIN"/>
    <property type="match status" value="1"/>
</dbReference>
<proteinExistence type="predicted"/>
<evidence type="ECO:0000256" key="1">
    <source>
        <dbReference type="SAM" id="MobiDB-lite"/>
    </source>
</evidence>
<accession>A0AAE5CDU9</accession>